<evidence type="ECO:0000256" key="1">
    <source>
        <dbReference type="ARBA" id="ARBA00022737"/>
    </source>
</evidence>
<accession>A0AAN6WK10</accession>
<comment type="caution">
    <text evidence="4">The sequence shown here is derived from an EMBL/GenBank/DDBJ whole genome shotgun (WGS) entry which is preliminary data.</text>
</comment>
<dbReference type="SUPFAM" id="SSF52540">
    <property type="entry name" value="P-loop containing nucleoside triphosphate hydrolases"/>
    <property type="match status" value="1"/>
</dbReference>
<evidence type="ECO:0000259" key="3">
    <source>
        <dbReference type="Pfam" id="PF24883"/>
    </source>
</evidence>
<dbReference type="PANTHER" id="PTHR10039">
    <property type="entry name" value="AMELOGENIN"/>
    <property type="match status" value="1"/>
</dbReference>
<protein>
    <recommendedName>
        <fullName evidence="3">Nephrocystin 3-like N-terminal domain-containing protein</fullName>
    </recommendedName>
</protein>
<keyword evidence="5" id="KW-1185">Reference proteome</keyword>
<dbReference type="Proteomes" id="UP001302126">
    <property type="component" value="Unassembled WGS sequence"/>
</dbReference>
<feature type="compositionally biased region" description="Acidic residues" evidence="2">
    <location>
        <begin position="179"/>
        <end position="189"/>
    </location>
</feature>
<dbReference type="PANTHER" id="PTHR10039:SF14">
    <property type="entry name" value="NACHT DOMAIN-CONTAINING PROTEIN"/>
    <property type="match status" value="1"/>
</dbReference>
<proteinExistence type="predicted"/>
<dbReference type="InterPro" id="IPR056884">
    <property type="entry name" value="NPHP3-like_N"/>
</dbReference>
<evidence type="ECO:0000313" key="4">
    <source>
        <dbReference type="EMBL" id="KAK4183543.1"/>
    </source>
</evidence>
<dbReference type="InterPro" id="IPR027417">
    <property type="entry name" value="P-loop_NTPase"/>
</dbReference>
<dbReference type="Pfam" id="PF24883">
    <property type="entry name" value="NPHP3_N"/>
    <property type="match status" value="1"/>
</dbReference>
<dbReference type="EMBL" id="MU864541">
    <property type="protein sequence ID" value="KAK4183543.1"/>
    <property type="molecule type" value="Genomic_DNA"/>
</dbReference>
<feature type="compositionally biased region" description="Basic and acidic residues" evidence="2">
    <location>
        <begin position="158"/>
        <end position="176"/>
    </location>
</feature>
<evidence type="ECO:0000313" key="5">
    <source>
        <dbReference type="Proteomes" id="UP001302126"/>
    </source>
</evidence>
<reference evidence="4" key="1">
    <citation type="journal article" date="2023" name="Mol. Phylogenet. Evol.">
        <title>Genome-scale phylogeny and comparative genomics of the fungal order Sordariales.</title>
        <authorList>
            <person name="Hensen N."/>
            <person name="Bonometti L."/>
            <person name="Westerberg I."/>
            <person name="Brannstrom I.O."/>
            <person name="Guillou S."/>
            <person name="Cros-Aarteil S."/>
            <person name="Calhoun S."/>
            <person name="Haridas S."/>
            <person name="Kuo A."/>
            <person name="Mondo S."/>
            <person name="Pangilinan J."/>
            <person name="Riley R."/>
            <person name="LaButti K."/>
            <person name="Andreopoulos B."/>
            <person name="Lipzen A."/>
            <person name="Chen C."/>
            <person name="Yan M."/>
            <person name="Daum C."/>
            <person name="Ng V."/>
            <person name="Clum A."/>
            <person name="Steindorff A."/>
            <person name="Ohm R.A."/>
            <person name="Martin F."/>
            <person name="Silar P."/>
            <person name="Natvig D.O."/>
            <person name="Lalanne C."/>
            <person name="Gautier V."/>
            <person name="Ament-Velasquez S.L."/>
            <person name="Kruys A."/>
            <person name="Hutchinson M.I."/>
            <person name="Powell A.J."/>
            <person name="Barry K."/>
            <person name="Miller A.N."/>
            <person name="Grigoriev I.V."/>
            <person name="Debuchy R."/>
            <person name="Gladieux P."/>
            <person name="Hiltunen Thoren M."/>
            <person name="Johannesson H."/>
        </authorList>
    </citation>
    <scope>NUCLEOTIDE SEQUENCE</scope>
    <source>
        <strain evidence="4">PSN309</strain>
    </source>
</reference>
<feature type="domain" description="Nephrocystin 3-like N-terminal" evidence="3">
    <location>
        <begin position="58"/>
        <end position="174"/>
    </location>
</feature>
<keyword evidence="1" id="KW-0677">Repeat</keyword>
<evidence type="ECO:0000256" key="2">
    <source>
        <dbReference type="SAM" id="MobiDB-lite"/>
    </source>
</evidence>
<feature type="region of interest" description="Disordered" evidence="2">
    <location>
        <begin position="158"/>
        <end position="189"/>
    </location>
</feature>
<reference evidence="4" key="2">
    <citation type="submission" date="2023-05" db="EMBL/GenBank/DDBJ databases">
        <authorList>
            <consortium name="Lawrence Berkeley National Laboratory"/>
            <person name="Steindorff A."/>
            <person name="Hensen N."/>
            <person name="Bonometti L."/>
            <person name="Westerberg I."/>
            <person name="Brannstrom I.O."/>
            <person name="Guillou S."/>
            <person name="Cros-Aarteil S."/>
            <person name="Calhoun S."/>
            <person name="Haridas S."/>
            <person name="Kuo A."/>
            <person name="Mondo S."/>
            <person name="Pangilinan J."/>
            <person name="Riley R."/>
            <person name="Labutti K."/>
            <person name="Andreopoulos B."/>
            <person name="Lipzen A."/>
            <person name="Chen C."/>
            <person name="Yanf M."/>
            <person name="Daum C."/>
            <person name="Ng V."/>
            <person name="Clum A."/>
            <person name="Ohm R."/>
            <person name="Martin F."/>
            <person name="Silar P."/>
            <person name="Natvig D."/>
            <person name="Lalanne C."/>
            <person name="Gautier V."/>
            <person name="Ament-Velasquez S.L."/>
            <person name="Kruys A."/>
            <person name="Hutchinson M.I."/>
            <person name="Powell A.J."/>
            <person name="Barry K."/>
            <person name="Miller A.N."/>
            <person name="Grigoriev I.V."/>
            <person name="Debuchy R."/>
            <person name="Gladieux P."/>
            <person name="Thoren M.H."/>
            <person name="Johannesson H."/>
        </authorList>
    </citation>
    <scope>NUCLEOTIDE SEQUENCE</scope>
    <source>
        <strain evidence="4">PSN309</strain>
    </source>
</reference>
<gene>
    <name evidence="4" type="ORF">QBC35DRAFT_456177</name>
</gene>
<name>A0AAN6WK10_9PEZI</name>
<organism evidence="4 5">
    <name type="scientific">Podospora australis</name>
    <dbReference type="NCBI Taxonomy" id="1536484"/>
    <lineage>
        <taxon>Eukaryota</taxon>
        <taxon>Fungi</taxon>
        <taxon>Dikarya</taxon>
        <taxon>Ascomycota</taxon>
        <taxon>Pezizomycotina</taxon>
        <taxon>Sordariomycetes</taxon>
        <taxon>Sordariomycetidae</taxon>
        <taxon>Sordariales</taxon>
        <taxon>Podosporaceae</taxon>
        <taxon>Podospora</taxon>
    </lineage>
</organism>
<sequence length="189" mass="21461">MTILERITALSNDQAEAFKSHRHEARRQQLARVRSWLSPEDMMADQENYQELRERYPGTGNWILRNNLVMSWLDPDANVNPILWLTGIPGAGKTILASTIIEAAVKQSDAKVAFVYCKDGNRNRNNFLSTARNIVYQLSRDNEVLTEYIDAIMSKEGHQASRDIHALEEDDFKTPSDESFGEEASDDSA</sequence>
<dbReference type="AlphaFoldDB" id="A0AAN6WK10"/>
<dbReference type="Gene3D" id="3.40.50.300">
    <property type="entry name" value="P-loop containing nucleotide triphosphate hydrolases"/>
    <property type="match status" value="1"/>
</dbReference>